<dbReference type="OrthoDB" id="439612at2759"/>
<dbReference type="Pfam" id="PF11152">
    <property type="entry name" value="CCB2_CCB4"/>
    <property type="match status" value="1"/>
</dbReference>
<dbReference type="PANTHER" id="PTHR34943:SF2">
    <property type="entry name" value="PROTEIN COFACTOR ASSEMBLY OF COMPLEX C SUBUNIT B CCB4, CHLOROPLASTIC"/>
    <property type="match status" value="1"/>
</dbReference>
<dbReference type="EMBL" id="DF237602">
    <property type="protein sequence ID" value="GAQ90546.1"/>
    <property type="molecule type" value="Genomic_DNA"/>
</dbReference>
<dbReference type="InterPro" id="IPR044705">
    <property type="entry name" value="CCB4"/>
</dbReference>
<dbReference type="GO" id="GO:0010190">
    <property type="term" value="P:cytochrome b6f complex assembly"/>
    <property type="evidence" value="ECO:0000318"/>
    <property type="project" value="GO_Central"/>
</dbReference>
<evidence type="ECO:0008006" key="3">
    <source>
        <dbReference type="Google" id="ProtNLM"/>
    </source>
</evidence>
<accession>A0A1Y1IP40</accession>
<dbReference type="InterPro" id="IPR021325">
    <property type="entry name" value="CCB2/CCB4"/>
</dbReference>
<reference evidence="1 2" key="1">
    <citation type="journal article" date="2014" name="Nat. Commun.">
        <title>Klebsormidium flaccidum genome reveals primary factors for plant terrestrial adaptation.</title>
        <authorList>
            <person name="Hori K."/>
            <person name="Maruyama F."/>
            <person name="Fujisawa T."/>
            <person name="Togashi T."/>
            <person name="Yamamoto N."/>
            <person name="Seo M."/>
            <person name="Sato S."/>
            <person name="Yamada T."/>
            <person name="Mori H."/>
            <person name="Tajima N."/>
            <person name="Moriyama T."/>
            <person name="Ikeuchi M."/>
            <person name="Watanabe M."/>
            <person name="Wada H."/>
            <person name="Kobayashi K."/>
            <person name="Saito M."/>
            <person name="Masuda T."/>
            <person name="Sasaki-Sekimoto Y."/>
            <person name="Mashiguchi K."/>
            <person name="Awai K."/>
            <person name="Shimojima M."/>
            <person name="Masuda S."/>
            <person name="Iwai M."/>
            <person name="Nobusawa T."/>
            <person name="Narise T."/>
            <person name="Kondo S."/>
            <person name="Saito H."/>
            <person name="Sato R."/>
            <person name="Murakawa M."/>
            <person name="Ihara Y."/>
            <person name="Oshima-Yamada Y."/>
            <person name="Ohtaka K."/>
            <person name="Satoh M."/>
            <person name="Sonobe K."/>
            <person name="Ishii M."/>
            <person name="Ohtani R."/>
            <person name="Kanamori-Sato M."/>
            <person name="Honoki R."/>
            <person name="Miyazaki D."/>
            <person name="Mochizuki H."/>
            <person name="Umetsu J."/>
            <person name="Higashi K."/>
            <person name="Shibata D."/>
            <person name="Kamiya Y."/>
            <person name="Sato N."/>
            <person name="Nakamura Y."/>
            <person name="Tabata S."/>
            <person name="Ida S."/>
            <person name="Kurokawa K."/>
            <person name="Ohta H."/>
        </authorList>
    </citation>
    <scope>NUCLEOTIDE SEQUENCE [LARGE SCALE GENOMIC DNA]</scope>
    <source>
        <strain evidence="1 2">NIES-2285</strain>
    </source>
</reference>
<dbReference type="GO" id="GO:0009507">
    <property type="term" value="C:chloroplast"/>
    <property type="evidence" value="ECO:0000318"/>
    <property type="project" value="GO_Central"/>
</dbReference>
<proteinExistence type="predicted"/>
<protein>
    <recommendedName>
        <fullName evidence="3">Cofactor assembly of complex C subunit B</fullName>
    </recommendedName>
</protein>
<dbReference type="Proteomes" id="UP000054558">
    <property type="component" value="Unassembled WGS sequence"/>
</dbReference>
<dbReference type="PANTHER" id="PTHR34943">
    <property type="match status" value="1"/>
</dbReference>
<dbReference type="STRING" id="105231.A0A1Y1IP40"/>
<sequence length="388" mass="42001">MLTLRLVPGKLSSNTVLGPNPTESCSWSRDMAFIHAARNQLRLGILDSPADGKAFQRVHQSGTQYSPSAAILGRKRCSCWTRPLLRPQLPTFVWPNAQLTPFQTSHDSNQNPGRKSVRRRLSLCRASADQSGAPPEERDFFVENEGTVRALPLIAGGVGGLLVVLNRAVSGIAAVADASSAQSRADVLVLVLAATLLLTGLVWRSIRSRPTVSVELDGVPCLRVSPSLPKAAKGELLWAWDLLQRATRCRALVVIYRNKVALQAGAARASERADEAAEIDASELVRGKISSAVLRAGKANYFANLALFPGRFEFLGFLPENTQGLIVQPLGDEGLLLAATDTVRGFVPKDQAWIATLGEKLDTTLQDWKDGDEKVVEETPPKRTLTSL</sequence>
<organism evidence="1 2">
    <name type="scientific">Klebsormidium nitens</name>
    <name type="common">Green alga</name>
    <name type="synonym">Ulothrix nitens</name>
    <dbReference type="NCBI Taxonomy" id="105231"/>
    <lineage>
        <taxon>Eukaryota</taxon>
        <taxon>Viridiplantae</taxon>
        <taxon>Streptophyta</taxon>
        <taxon>Klebsormidiophyceae</taxon>
        <taxon>Klebsormidiales</taxon>
        <taxon>Klebsormidiaceae</taxon>
        <taxon>Klebsormidium</taxon>
    </lineage>
</organism>
<evidence type="ECO:0000313" key="1">
    <source>
        <dbReference type="EMBL" id="GAQ90546.1"/>
    </source>
</evidence>
<evidence type="ECO:0000313" key="2">
    <source>
        <dbReference type="Proteomes" id="UP000054558"/>
    </source>
</evidence>
<keyword evidence="2" id="KW-1185">Reference proteome</keyword>
<dbReference type="OMA" id="GIECERM"/>
<name>A0A1Y1IP40_KLENI</name>
<dbReference type="AlphaFoldDB" id="A0A1Y1IP40"/>
<gene>
    <name evidence="1" type="ORF">KFL_006530120</name>
</gene>